<evidence type="ECO:0000313" key="3">
    <source>
        <dbReference type="Proteomes" id="UP000015464"/>
    </source>
</evidence>
<reference evidence="2 3" key="1">
    <citation type="journal article" date="2011" name="Science">
        <title>Comparative functional genomics of the fission yeasts.</title>
        <authorList>
            <person name="Rhind N."/>
            <person name="Chen Z."/>
            <person name="Yassour M."/>
            <person name="Thompson D.A."/>
            <person name="Haas B.J."/>
            <person name="Habib N."/>
            <person name="Wapinski I."/>
            <person name="Roy S."/>
            <person name="Lin M.F."/>
            <person name="Heiman D.I."/>
            <person name="Young S.K."/>
            <person name="Furuya K."/>
            <person name="Guo Y."/>
            <person name="Pidoux A."/>
            <person name="Chen H.M."/>
            <person name="Robbertse B."/>
            <person name="Goldberg J.M."/>
            <person name="Aoki K."/>
            <person name="Bayne E.H."/>
            <person name="Berlin A.M."/>
            <person name="Desjardins C.A."/>
            <person name="Dobbs E."/>
            <person name="Dukaj L."/>
            <person name="Fan L."/>
            <person name="FitzGerald M.G."/>
            <person name="French C."/>
            <person name="Gujja S."/>
            <person name="Hansen K."/>
            <person name="Keifenheim D."/>
            <person name="Levin J.Z."/>
            <person name="Mosher R.A."/>
            <person name="Mueller C.A."/>
            <person name="Pfiffner J."/>
            <person name="Priest M."/>
            <person name="Russ C."/>
            <person name="Smialowska A."/>
            <person name="Swoboda P."/>
            <person name="Sykes S.M."/>
            <person name="Vaughn M."/>
            <person name="Vengrova S."/>
            <person name="Yoder R."/>
            <person name="Zeng Q."/>
            <person name="Allshire R."/>
            <person name="Baulcombe D."/>
            <person name="Birren B.W."/>
            <person name="Brown W."/>
            <person name="Ekwall K."/>
            <person name="Kellis M."/>
            <person name="Leatherwood J."/>
            <person name="Levin H."/>
            <person name="Margalit H."/>
            <person name="Martienssen R."/>
            <person name="Nieduszynski C.A."/>
            <person name="Spatafora J.W."/>
            <person name="Friedman N."/>
            <person name="Dalgaard J.Z."/>
            <person name="Baumann P."/>
            <person name="Niki H."/>
            <person name="Regev A."/>
            <person name="Nusbaum C."/>
        </authorList>
    </citation>
    <scope>NUCLEOTIDE SEQUENCE [LARGE SCALE GENOMIC DNA]</scope>
    <source>
        <strain evidence="3">OY26 / ATCC MYA-4695 / CBS 11777 / NBRC 106824 / NRRL Y48691</strain>
    </source>
</reference>
<feature type="region of interest" description="Disordered" evidence="1">
    <location>
        <begin position="215"/>
        <end position="279"/>
    </location>
</feature>
<dbReference type="GeneID" id="25039018"/>
<feature type="compositionally biased region" description="Polar residues" evidence="1">
    <location>
        <begin position="82"/>
        <end position="108"/>
    </location>
</feature>
<keyword evidence="3" id="KW-1185">Reference proteome</keyword>
<protein>
    <submittedName>
        <fullName evidence="2">Uncharacterized protein</fullName>
    </submittedName>
</protein>
<dbReference type="OrthoDB" id="5391440at2759"/>
<dbReference type="Proteomes" id="UP000015464">
    <property type="component" value="Unassembled WGS sequence"/>
</dbReference>
<dbReference type="RefSeq" id="XP_013022850.1">
    <property type="nucleotide sequence ID" value="XM_013167396.1"/>
</dbReference>
<name>S9XH27_SCHCR</name>
<organism evidence="2 3">
    <name type="scientific">Schizosaccharomyces cryophilus (strain OY26 / ATCC MYA-4695 / CBS 11777 / NBRC 106824 / NRRL Y48691)</name>
    <name type="common">Fission yeast</name>
    <dbReference type="NCBI Taxonomy" id="653667"/>
    <lineage>
        <taxon>Eukaryota</taxon>
        <taxon>Fungi</taxon>
        <taxon>Dikarya</taxon>
        <taxon>Ascomycota</taxon>
        <taxon>Taphrinomycotina</taxon>
        <taxon>Schizosaccharomycetes</taxon>
        <taxon>Schizosaccharomycetales</taxon>
        <taxon>Schizosaccharomycetaceae</taxon>
        <taxon>Schizosaccharomyces</taxon>
    </lineage>
</organism>
<feature type="compositionally biased region" description="Low complexity" evidence="1">
    <location>
        <begin position="256"/>
        <end position="270"/>
    </location>
</feature>
<feature type="compositionally biased region" description="Acidic residues" evidence="1">
    <location>
        <begin position="241"/>
        <end position="251"/>
    </location>
</feature>
<gene>
    <name evidence="2" type="ORF">SPOG_04705</name>
</gene>
<feature type="region of interest" description="Disordered" evidence="1">
    <location>
        <begin position="24"/>
        <end position="135"/>
    </location>
</feature>
<proteinExistence type="predicted"/>
<dbReference type="OMA" id="NYNESND"/>
<accession>S9XH27</accession>
<dbReference type="AlphaFoldDB" id="S9XH27"/>
<evidence type="ECO:0000313" key="2">
    <source>
        <dbReference type="EMBL" id="EPY52976.1"/>
    </source>
</evidence>
<dbReference type="HOGENOM" id="CLU_947167_0_0_1"/>
<feature type="compositionally biased region" description="Basic and acidic residues" evidence="1">
    <location>
        <begin position="219"/>
        <end position="234"/>
    </location>
</feature>
<feature type="compositionally biased region" description="Polar residues" evidence="1">
    <location>
        <begin position="119"/>
        <end position="132"/>
    </location>
</feature>
<sequence>MKRDRPSDHNNLFPEEGQISLVSPFSSLDSHFPAKRPRFSSNSVQPDVPPSFHQTFPPVSASPAGSRKRSRSDETLMDEDLTQQSLVSPDNSSSTIPTSTPQLQQVPQTDGLPRKKVSLESNHPHFTTQVVDLSTGRPLEQAPEQELDFAPDASKSLVRHPNRLKVLSLKSPSPSYFPSSMLQFRPSNSWAYDSHFKDNDEPRLIQYYPTEITPYSTVEEPKPSDSKDFAKHEPSSSVVIEELDDDYDEFNDINIPSKTTSSPTTFSSSPHDQDAMDIE</sequence>
<evidence type="ECO:0000256" key="1">
    <source>
        <dbReference type="SAM" id="MobiDB-lite"/>
    </source>
</evidence>
<dbReference type="EMBL" id="KE546989">
    <property type="protein sequence ID" value="EPY52976.1"/>
    <property type="molecule type" value="Genomic_DNA"/>
</dbReference>